<keyword evidence="3" id="KW-0732">Signal</keyword>
<dbReference type="GO" id="GO:0016788">
    <property type="term" value="F:hydrolase activity, acting on ester bonds"/>
    <property type="evidence" value="ECO:0007669"/>
    <property type="project" value="InterPro"/>
</dbReference>
<evidence type="ECO:0000256" key="1">
    <source>
        <dbReference type="ARBA" id="ARBA00008668"/>
    </source>
</evidence>
<dbReference type="AlphaFoldDB" id="A0AAV1CYD2"/>
<reference evidence="4" key="1">
    <citation type="submission" date="2023-03" db="EMBL/GenBank/DDBJ databases">
        <authorList>
            <person name="Julca I."/>
        </authorList>
    </citation>
    <scope>NUCLEOTIDE SEQUENCE</scope>
</reference>
<dbReference type="Gene3D" id="3.40.50.1110">
    <property type="entry name" value="SGNH hydrolase"/>
    <property type="match status" value="1"/>
</dbReference>
<dbReference type="PANTHER" id="PTHR22835">
    <property type="entry name" value="ZINC FINGER FYVE DOMAIN CONTAINING PROTEIN"/>
    <property type="match status" value="1"/>
</dbReference>
<evidence type="ECO:0000256" key="3">
    <source>
        <dbReference type="SAM" id="SignalP"/>
    </source>
</evidence>
<feature type="signal peptide" evidence="3">
    <location>
        <begin position="1"/>
        <end position="28"/>
    </location>
</feature>
<proteinExistence type="inferred from homology"/>
<name>A0AAV1CYD2_OLDCO</name>
<dbReference type="InterPro" id="IPR036514">
    <property type="entry name" value="SGNH_hydro_sf"/>
</dbReference>
<keyword evidence="2" id="KW-0325">Glycoprotein</keyword>
<evidence type="ECO:0000313" key="5">
    <source>
        <dbReference type="Proteomes" id="UP001161247"/>
    </source>
</evidence>
<sequence>MAHRKNKLSLGSVMLVFVLILQPYLSCSQKLLRDDHVDNAPKNSCKFDRIYSLGDATANTGNLAAKVPDNLFNKFPYGITLGKPTGRASNGLLMIDYFASTFGVPYLNPYEGGVEGANFDHGATFAVAGATALPVETLQAKGLPPHDETFDGWLATKGLHLHFATNSSLNVQLEWLASHLNQTCQSKEACQDLLKNSLFFVRDIGTKDYSYGLLWLEGAEWDALYPIVQNIAQAV</sequence>
<comment type="similarity">
    <text evidence="1">Belongs to the 'GDSL' lipolytic enzyme family.</text>
</comment>
<gene>
    <name evidence="4" type="ORF">OLC1_LOCUS10427</name>
</gene>
<dbReference type="EMBL" id="OX459120">
    <property type="protein sequence ID" value="CAI9100660.1"/>
    <property type="molecule type" value="Genomic_DNA"/>
</dbReference>
<evidence type="ECO:0000256" key="2">
    <source>
        <dbReference type="ARBA" id="ARBA00023180"/>
    </source>
</evidence>
<feature type="chain" id="PRO_5043381934" evidence="3">
    <location>
        <begin position="29"/>
        <end position="235"/>
    </location>
</feature>
<protein>
    <submittedName>
        <fullName evidence="4">OLC1v1037805C1</fullName>
    </submittedName>
</protein>
<dbReference type="Proteomes" id="UP001161247">
    <property type="component" value="Chromosome 3"/>
</dbReference>
<dbReference type="InterPro" id="IPR001087">
    <property type="entry name" value="GDSL"/>
</dbReference>
<keyword evidence="5" id="KW-1185">Reference proteome</keyword>
<organism evidence="4 5">
    <name type="scientific">Oldenlandia corymbosa var. corymbosa</name>
    <dbReference type="NCBI Taxonomy" id="529605"/>
    <lineage>
        <taxon>Eukaryota</taxon>
        <taxon>Viridiplantae</taxon>
        <taxon>Streptophyta</taxon>
        <taxon>Embryophyta</taxon>
        <taxon>Tracheophyta</taxon>
        <taxon>Spermatophyta</taxon>
        <taxon>Magnoliopsida</taxon>
        <taxon>eudicotyledons</taxon>
        <taxon>Gunneridae</taxon>
        <taxon>Pentapetalae</taxon>
        <taxon>asterids</taxon>
        <taxon>lamiids</taxon>
        <taxon>Gentianales</taxon>
        <taxon>Rubiaceae</taxon>
        <taxon>Rubioideae</taxon>
        <taxon>Spermacoceae</taxon>
        <taxon>Hedyotis-Oldenlandia complex</taxon>
        <taxon>Oldenlandia</taxon>
    </lineage>
</organism>
<dbReference type="Pfam" id="PF00657">
    <property type="entry name" value="Lipase_GDSL"/>
    <property type="match status" value="1"/>
</dbReference>
<accession>A0AAV1CYD2</accession>
<dbReference type="PANTHER" id="PTHR22835:SF517">
    <property type="entry name" value="GDSL-LIKE LIPASE_ACYLHYDROLASE FAMILY PROTEIN, EXPRESSED"/>
    <property type="match status" value="1"/>
</dbReference>
<evidence type="ECO:0000313" key="4">
    <source>
        <dbReference type="EMBL" id="CAI9100660.1"/>
    </source>
</evidence>